<sequence length="258" mass="28623">MKTLVFDLDGTLYRGTEPIESGVRLVNEAMKKKIPVLFLTNNSMRTPEENVAHMEKMGYHNLLPEKFYNSAMAAAEYVAAHEEGTKAFYIGQNGMKQALLDNGFTITDEKPDFVFVGLDKNADYAAYSKALDMLLNGAKLIGTNKDRILAKPGGFEVGNGSVVALFEYAINQKSPDISKPSPVMMDLFCRHFGLKPEDILLIGDNLETDIALGLNSNVKTLMVESGVHHRQDIERLNIHPDWVIGDLSEVSPEQLMTI</sequence>
<dbReference type="OrthoDB" id="9810449at2"/>
<dbReference type="RefSeq" id="WP_075820149.1">
    <property type="nucleotide sequence ID" value="NZ_CAPNHH010000031.1"/>
</dbReference>
<accession>A0A1U7NEX7</accession>
<evidence type="ECO:0000313" key="2">
    <source>
        <dbReference type="Proteomes" id="UP000186341"/>
    </source>
</evidence>
<dbReference type="Proteomes" id="UP000186341">
    <property type="component" value="Unassembled WGS sequence"/>
</dbReference>
<dbReference type="InterPro" id="IPR023214">
    <property type="entry name" value="HAD_sf"/>
</dbReference>
<dbReference type="InterPro" id="IPR036412">
    <property type="entry name" value="HAD-like_sf"/>
</dbReference>
<dbReference type="EMBL" id="MPJW01000165">
    <property type="protein sequence ID" value="OLU38446.1"/>
    <property type="molecule type" value="Genomic_DNA"/>
</dbReference>
<gene>
    <name evidence="1" type="ORF">BO222_08420</name>
</gene>
<dbReference type="Pfam" id="PF13344">
    <property type="entry name" value="Hydrolase_6"/>
    <property type="match status" value="1"/>
</dbReference>
<dbReference type="SUPFAM" id="SSF56784">
    <property type="entry name" value="HAD-like"/>
    <property type="match status" value="1"/>
</dbReference>
<dbReference type="PANTHER" id="PTHR19288:SF46">
    <property type="entry name" value="HALOACID DEHALOGENASE-LIKE HYDROLASE DOMAIN-CONTAINING PROTEIN 2"/>
    <property type="match status" value="1"/>
</dbReference>
<dbReference type="GO" id="GO:0005737">
    <property type="term" value="C:cytoplasm"/>
    <property type="evidence" value="ECO:0007669"/>
    <property type="project" value="TreeGrafter"/>
</dbReference>
<dbReference type="NCBIfam" id="TIGR01460">
    <property type="entry name" value="HAD-SF-IIA"/>
    <property type="match status" value="1"/>
</dbReference>
<dbReference type="Gene3D" id="3.40.50.1000">
    <property type="entry name" value="HAD superfamily/HAD-like"/>
    <property type="match status" value="2"/>
</dbReference>
<dbReference type="InterPro" id="IPR006357">
    <property type="entry name" value="HAD-SF_hydro_IIA"/>
</dbReference>
<protein>
    <submittedName>
        <fullName evidence="1">4-nitrophenylphosphatase</fullName>
    </submittedName>
</protein>
<dbReference type="GO" id="GO:0016791">
    <property type="term" value="F:phosphatase activity"/>
    <property type="evidence" value="ECO:0007669"/>
    <property type="project" value="TreeGrafter"/>
</dbReference>
<proteinExistence type="predicted"/>
<comment type="caution">
    <text evidence="1">The sequence shown here is derived from an EMBL/GenBank/DDBJ whole genome shotgun (WGS) entry which is preliminary data.</text>
</comment>
<organism evidence="1 2">
    <name type="scientific">Ileibacterium valens</name>
    <dbReference type="NCBI Taxonomy" id="1862668"/>
    <lineage>
        <taxon>Bacteria</taxon>
        <taxon>Bacillati</taxon>
        <taxon>Bacillota</taxon>
        <taxon>Erysipelotrichia</taxon>
        <taxon>Erysipelotrichales</taxon>
        <taxon>Erysipelotrichaceae</taxon>
        <taxon>Ileibacterium</taxon>
    </lineage>
</organism>
<dbReference type="PANTHER" id="PTHR19288">
    <property type="entry name" value="4-NITROPHENYLPHOSPHATASE-RELATED"/>
    <property type="match status" value="1"/>
</dbReference>
<keyword evidence="2" id="KW-1185">Reference proteome</keyword>
<dbReference type="Pfam" id="PF13242">
    <property type="entry name" value="Hydrolase_like"/>
    <property type="match status" value="1"/>
</dbReference>
<evidence type="ECO:0000313" key="1">
    <source>
        <dbReference type="EMBL" id="OLU38446.1"/>
    </source>
</evidence>
<dbReference type="AlphaFoldDB" id="A0A1U7NEX7"/>
<dbReference type="GeneID" id="82203190"/>
<reference evidence="1 2" key="1">
    <citation type="submission" date="2016-11" db="EMBL/GenBank/DDBJ databases">
        <title>Description of two novel members of the family Erysipelotrichaceae: Ileibacterium lipovorans gen. nov., sp. nov. and Dubosiella newyorkensis, gen. nov., sp. nov.</title>
        <authorList>
            <person name="Cox L.M."/>
            <person name="Sohn J."/>
            <person name="Tyrrell K.L."/>
            <person name="Citron D.M."/>
            <person name="Lawson P.A."/>
            <person name="Patel N.B."/>
            <person name="Iizumi T."/>
            <person name="Perez-Perez G.I."/>
            <person name="Goldstein E.J."/>
            <person name="Blaser M.J."/>
        </authorList>
    </citation>
    <scope>NUCLEOTIDE SEQUENCE [LARGE SCALE GENOMIC DNA]</scope>
    <source>
        <strain evidence="1 2">NYU-BL-A3</strain>
    </source>
</reference>
<name>A0A1U7NEX7_9FIRM</name>